<comment type="caution">
    <text evidence="1">The sequence shown here is derived from an EMBL/GenBank/DDBJ whole genome shotgun (WGS) entry which is preliminary data.</text>
</comment>
<accession>A0ABC9NAI4</accession>
<gene>
    <name evidence="1" type="ORF">BACUNI_02368</name>
</gene>
<reference evidence="1" key="2">
    <citation type="submission" date="2013-11" db="EMBL/GenBank/DDBJ databases">
        <title>Draft genome sequence of Bacteroides uniformis (ATCC 8492).</title>
        <authorList>
            <person name="Sudarsanam P."/>
            <person name="Ley R."/>
            <person name="Guruge J."/>
            <person name="Turnbaugh P.J."/>
            <person name="Mahowald M."/>
            <person name="Liep D."/>
            <person name="Gordon J."/>
        </authorList>
    </citation>
    <scope>NUCLEOTIDE SEQUENCE</scope>
    <source>
        <strain evidence="1">ATCC 8492</strain>
    </source>
</reference>
<name>A0ABC9NAI4_BACUC</name>
<evidence type="ECO:0000313" key="1">
    <source>
        <dbReference type="EMBL" id="EDO53753.1"/>
    </source>
</evidence>
<reference evidence="1" key="1">
    <citation type="submission" date="2007-06" db="EMBL/GenBank/DDBJ databases">
        <authorList>
            <person name="Fulton L."/>
            <person name="Clifton S."/>
            <person name="Fulton B."/>
            <person name="Xu J."/>
            <person name="Minx P."/>
            <person name="Pepin K.H."/>
            <person name="Johnson M."/>
            <person name="Thiruvilangam P."/>
            <person name="Bhonagiri V."/>
            <person name="Nash W.E."/>
            <person name="Mardis E.R."/>
            <person name="Wilson R.K."/>
        </authorList>
    </citation>
    <scope>NUCLEOTIDE SEQUENCE [LARGE SCALE GENOMIC DNA]</scope>
    <source>
        <strain evidence="1">ATCC 8492</strain>
    </source>
</reference>
<dbReference type="Proteomes" id="UP000004110">
    <property type="component" value="Unassembled WGS sequence"/>
</dbReference>
<dbReference type="AlphaFoldDB" id="A0ABC9NAI4"/>
<keyword evidence="2" id="KW-1185">Reference proteome</keyword>
<dbReference type="EMBL" id="AAYH02000044">
    <property type="protein sequence ID" value="EDO53753.1"/>
    <property type="molecule type" value="Genomic_DNA"/>
</dbReference>
<protein>
    <submittedName>
        <fullName evidence="1">Uncharacterized protein</fullName>
    </submittedName>
</protein>
<sequence>MSNIKSEGATTVWLATGKDSLKTKVQPIRKQVCAFRKKETA</sequence>
<evidence type="ECO:0000313" key="2">
    <source>
        <dbReference type="Proteomes" id="UP000004110"/>
    </source>
</evidence>
<proteinExistence type="predicted"/>
<organism evidence="1 2">
    <name type="scientific">Bacteroides uniformis (strain ATCC 8492 / DSM 6597 / CCUG 4942 / CIP 103695 / JCM 5828 / KCTC 5204 / NCTC 13054 / VPI 0061)</name>
    <dbReference type="NCBI Taxonomy" id="411479"/>
    <lineage>
        <taxon>Bacteria</taxon>
        <taxon>Pseudomonadati</taxon>
        <taxon>Bacteroidota</taxon>
        <taxon>Bacteroidia</taxon>
        <taxon>Bacteroidales</taxon>
        <taxon>Bacteroidaceae</taxon>
        <taxon>Bacteroides</taxon>
    </lineage>
</organism>